<dbReference type="AlphaFoldDB" id="A0A5D4RG55"/>
<comment type="caution">
    <text evidence="3">The sequence shown here is derived from an EMBL/GenBank/DDBJ whole genome shotgun (WGS) entry which is preliminary data.</text>
</comment>
<dbReference type="GO" id="GO:0004519">
    <property type="term" value="F:endonuclease activity"/>
    <property type="evidence" value="ECO:0007669"/>
    <property type="project" value="InterPro"/>
</dbReference>
<evidence type="ECO:0000259" key="2">
    <source>
        <dbReference type="Pfam" id="PF20441"/>
    </source>
</evidence>
<dbReference type="PANTHER" id="PTHR41287">
    <property type="match status" value="1"/>
</dbReference>
<evidence type="ECO:0000313" key="3">
    <source>
        <dbReference type="EMBL" id="TYS50453.1"/>
    </source>
</evidence>
<organism evidence="3 4">
    <name type="scientific">Bacillus infantis</name>
    <dbReference type="NCBI Taxonomy" id="324767"/>
    <lineage>
        <taxon>Bacteria</taxon>
        <taxon>Bacillati</taxon>
        <taxon>Bacillota</taxon>
        <taxon>Bacilli</taxon>
        <taxon>Bacillales</taxon>
        <taxon>Bacillaceae</taxon>
        <taxon>Bacillus</taxon>
    </lineage>
</organism>
<evidence type="ECO:0000313" key="4">
    <source>
        <dbReference type="Proteomes" id="UP000322139"/>
    </source>
</evidence>
<dbReference type="RefSeq" id="WP_148974250.1">
    <property type="nucleotide sequence ID" value="NZ_VTER01000003.1"/>
</dbReference>
<gene>
    <name evidence="3" type="ORF">FZD51_05950</name>
</gene>
<dbReference type="Proteomes" id="UP000322139">
    <property type="component" value="Unassembled WGS sequence"/>
</dbReference>
<reference evidence="3 4" key="1">
    <citation type="submission" date="2019-08" db="EMBL/GenBank/DDBJ databases">
        <title>Bacillus genomes from the desert of Cuatro Cienegas, Coahuila.</title>
        <authorList>
            <person name="Olmedo-Alvarez G."/>
        </authorList>
    </citation>
    <scope>NUCLEOTIDE SEQUENCE [LARGE SCALE GENOMIC DNA]</scope>
    <source>
        <strain evidence="3 4">CH446_14T</strain>
    </source>
</reference>
<dbReference type="InterPro" id="IPR027417">
    <property type="entry name" value="P-loop_NTPase"/>
</dbReference>
<protein>
    <submittedName>
        <fullName evidence="3">Terminase large subunit</fullName>
    </submittedName>
</protein>
<dbReference type="InterPro" id="IPR046462">
    <property type="entry name" value="TerL_nuclease"/>
</dbReference>
<proteinExistence type="predicted"/>
<dbReference type="PANTHER" id="PTHR41287:SF1">
    <property type="entry name" value="PROTEIN YMFN"/>
    <property type="match status" value="1"/>
</dbReference>
<sequence>MDRVTSYAWDVCMGKIPAGDTQKQACNRHLQDLERQDTEDFPYVWDSEKANEIIEFAETLTIAEGEEEQPLSLYGFQDFIFGSWHGWRTLDGYRRFRTSYVQVARQNGKSLGNAVPTMYYGNFDGYNYPQIYCTATKELQARIVLKECFKFINADPELCGSKYEEGLYTIKDYASKILCNLSQGEIRALGRDTKSIDGFRPYFASVDEYHLHKDNQMYKLLADGTKKLKQCLISVITTAGFDLNSPCYALYEYCKKILAGVVKDETQFVFICELNKDDDIWDETNWIKANPLWTEQTLNSLKAEAIKAKAMGGEDLRNFLTKSLNQWVKFADNQYMNLEHWKNSESNKTLEDFKGFSCYAGLDLSSGGDLTSLALIFPYVENYVRKYFIHSHSFIPAKRVAEHIKSDKAPYDMWIKDGLLTPTETLGGIKTDYKYIIAYLAKQIAEYSLEVKMIGYDPHNASAFLNDLEELGIDSVSITQSARNLNDATEDFRLEVAAGNVEYNKKNELLIWSVTNAKTVSNSFGEIKLDKDLQQKRIDPVDAIIDAWKLAMSSAEGSMDVSEFASDDFLKKLWG</sequence>
<feature type="domain" description="Terminase large subunit-like ATPase" evidence="1">
    <location>
        <begin position="76"/>
        <end position="256"/>
    </location>
</feature>
<dbReference type="InterPro" id="IPR046461">
    <property type="entry name" value="TerL_ATPase"/>
</dbReference>
<dbReference type="InterPro" id="IPR005021">
    <property type="entry name" value="Terminase_largesu-like"/>
</dbReference>
<dbReference type="Pfam" id="PF20441">
    <property type="entry name" value="TerL_nuclease"/>
    <property type="match status" value="1"/>
</dbReference>
<dbReference type="Pfam" id="PF03354">
    <property type="entry name" value="TerL_ATPase"/>
    <property type="match status" value="1"/>
</dbReference>
<name>A0A5D4RG55_9BACI</name>
<feature type="domain" description="Terminase large subunit-like endonuclease" evidence="2">
    <location>
        <begin position="262"/>
        <end position="551"/>
    </location>
</feature>
<dbReference type="Gene3D" id="3.40.50.300">
    <property type="entry name" value="P-loop containing nucleotide triphosphate hydrolases"/>
    <property type="match status" value="1"/>
</dbReference>
<evidence type="ECO:0000259" key="1">
    <source>
        <dbReference type="Pfam" id="PF03354"/>
    </source>
</evidence>
<accession>A0A5D4RG55</accession>
<dbReference type="EMBL" id="VTER01000003">
    <property type="protein sequence ID" value="TYS50453.1"/>
    <property type="molecule type" value="Genomic_DNA"/>
</dbReference>